<dbReference type="EMBL" id="PISE01000013">
    <property type="protein sequence ID" value="PKG24411.1"/>
    <property type="molecule type" value="Genomic_DNA"/>
</dbReference>
<proteinExistence type="predicted"/>
<evidence type="ECO:0000313" key="6">
    <source>
        <dbReference type="Proteomes" id="UP000233375"/>
    </source>
</evidence>
<dbReference type="SUPFAM" id="SSF55890">
    <property type="entry name" value="Sporulation response regulatory protein Spo0B"/>
    <property type="match status" value="1"/>
</dbReference>
<evidence type="ECO:0000256" key="2">
    <source>
        <dbReference type="ARBA" id="ARBA00022679"/>
    </source>
</evidence>
<evidence type="ECO:0000256" key="3">
    <source>
        <dbReference type="ARBA" id="ARBA00022777"/>
    </source>
</evidence>
<keyword evidence="1" id="KW-0597">Phosphoprotein</keyword>
<comment type="caution">
    <text evidence="5">The sequence shown here is derived from an EMBL/GenBank/DDBJ whole genome shotgun (WGS) entry which is preliminary data.</text>
</comment>
<dbReference type="SMART" id="SM01317">
    <property type="entry name" value="SPOB_ab"/>
    <property type="match status" value="1"/>
</dbReference>
<dbReference type="Gene3D" id="1.10.287.130">
    <property type="match status" value="1"/>
</dbReference>
<dbReference type="InterPro" id="IPR037100">
    <property type="entry name" value="Spo0B_C_sf"/>
</dbReference>
<dbReference type="InterPro" id="IPR039506">
    <property type="entry name" value="SPOB_a"/>
</dbReference>
<feature type="domain" description="Sporulation initiation phosphotransferase B C-terminal" evidence="4">
    <location>
        <begin position="59"/>
        <end position="172"/>
    </location>
</feature>
<dbReference type="Pfam" id="PF14682">
    <property type="entry name" value="SPOB_ab"/>
    <property type="match status" value="1"/>
</dbReference>
<keyword evidence="2" id="KW-0808">Transferase</keyword>
<dbReference type="OrthoDB" id="2375606at2"/>
<sequence length="183" mass="21281">MKKDWNTIDFLRHVRHDWLNKVQLIKGNLALNKEERVKEIIDEIIAEAQQEARLSNLEIPKFATLLLTCNWGNYCFQLEYEVLNDEKCQYIEDAVLTKWTTMFFNILNKSAKSFSENHLSVSIAPESNGIRLFFDFSGIIIDRALIDDFLHTKSPENIKIQIRTLVEAEIALEVFVENESASD</sequence>
<dbReference type="Gene3D" id="3.30.565.30">
    <property type="entry name" value="Sporulation initiation phosphotransferase B (SpoOB), C-terminal domain"/>
    <property type="match status" value="1"/>
</dbReference>
<name>A0A2N0Z4G0_9BACI</name>
<dbReference type="RefSeq" id="WP_101176349.1">
    <property type="nucleotide sequence ID" value="NZ_PISE01000013.1"/>
</dbReference>
<dbReference type="AlphaFoldDB" id="A0A2N0Z4G0"/>
<evidence type="ECO:0000259" key="4">
    <source>
        <dbReference type="SMART" id="SM01317"/>
    </source>
</evidence>
<dbReference type="InterPro" id="IPR016122">
    <property type="entry name" value="SpoOB_C"/>
</dbReference>
<evidence type="ECO:0000313" key="5">
    <source>
        <dbReference type="EMBL" id="PKG24411.1"/>
    </source>
</evidence>
<keyword evidence="6" id="KW-1185">Reference proteome</keyword>
<dbReference type="InterPro" id="IPR016120">
    <property type="entry name" value="Sig_transdc_His_kin_SpoOB"/>
</dbReference>
<dbReference type="Pfam" id="PF14689">
    <property type="entry name" value="SPOB_a"/>
    <property type="match status" value="1"/>
</dbReference>
<protein>
    <submittedName>
        <fullName evidence="5">Sporulation protein</fullName>
    </submittedName>
</protein>
<gene>
    <name evidence="5" type="ORF">CWS01_06315</name>
</gene>
<dbReference type="GO" id="GO:0000155">
    <property type="term" value="F:phosphorelay sensor kinase activity"/>
    <property type="evidence" value="ECO:0007669"/>
    <property type="project" value="InterPro"/>
</dbReference>
<accession>A0A2N0Z4G0</accession>
<keyword evidence="3" id="KW-0418">Kinase</keyword>
<reference evidence="5 6" key="1">
    <citation type="journal article" date="2003" name="Int. J. Syst. Evol. Microbiol.">
        <title>Bacillus nealsonii sp. nov., isolated from a spacecraft-assembly facility, whose spores are gamma-radiation resistant.</title>
        <authorList>
            <person name="Venkateswaran K."/>
            <person name="Kempf M."/>
            <person name="Chen F."/>
            <person name="Satomi M."/>
            <person name="Nicholson W."/>
            <person name="Kern R."/>
        </authorList>
    </citation>
    <scope>NUCLEOTIDE SEQUENCE [LARGE SCALE GENOMIC DNA]</scope>
    <source>
        <strain evidence="5 6">FO-92</strain>
    </source>
</reference>
<dbReference type="Proteomes" id="UP000233375">
    <property type="component" value="Unassembled WGS sequence"/>
</dbReference>
<organism evidence="5 6">
    <name type="scientific">Niallia nealsonii</name>
    <dbReference type="NCBI Taxonomy" id="115979"/>
    <lineage>
        <taxon>Bacteria</taxon>
        <taxon>Bacillati</taxon>
        <taxon>Bacillota</taxon>
        <taxon>Bacilli</taxon>
        <taxon>Bacillales</taxon>
        <taxon>Bacillaceae</taxon>
        <taxon>Niallia</taxon>
    </lineage>
</organism>
<evidence type="ECO:0000256" key="1">
    <source>
        <dbReference type="ARBA" id="ARBA00022553"/>
    </source>
</evidence>